<proteinExistence type="predicted"/>
<evidence type="ECO:0000256" key="1">
    <source>
        <dbReference type="SAM" id="Phobius"/>
    </source>
</evidence>
<feature type="transmembrane region" description="Helical" evidence="1">
    <location>
        <begin position="12"/>
        <end position="32"/>
    </location>
</feature>
<evidence type="ECO:0000313" key="3">
    <source>
        <dbReference type="Proteomes" id="UP000243297"/>
    </source>
</evidence>
<dbReference type="AlphaFoldDB" id="A0A1T4P261"/>
<keyword evidence="1" id="KW-0472">Membrane</keyword>
<reference evidence="3" key="1">
    <citation type="submission" date="2017-02" db="EMBL/GenBank/DDBJ databases">
        <authorList>
            <person name="Varghese N."/>
            <person name="Submissions S."/>
        </authorList>
    </citation>
    <scope>NUCLEOTIDE SEQUENCE [LARGE SCALE GENOMIC DNA]</scope>
    <source>
        <strain evidence="3">ATCC 25662</strain>
    </source>
</reference>
<evidence type="ECO:0000313" key="2">
    <source>
        <dbReference type="EMBL" id="SJZ85549.1"/>
    </source>
</evidence>
<keyword evidence="1" id="KW-0812">Transmembrane</keyword>
<gene>
    <name evidence="2" type="ORF">SAMN02745191_1846</name>
</gene>
<dbReference type="EMBL" id="FUWY01000005">
    <property type="protein sequence ID" value="SJZ85549.1"/>
    <property type="molecule type" value="Genomic_DNA"/>
</dbReference>
<name>A0A1T4P261_9FIRM</name>
<accession>A0A1T4P261</accession>
<keyword evidence="1" id="KW-1133">Transmembrane helix</keyword>
<sequence length="325" mass="36269">MENNKFNKSKLYLCIGIAILIIAISAFFIIQLNSKPTKPNNQLIGDVTMAEGSQNKPGEITDGEYKIDLMNSVVFNLKDTDFKFVIAKIRVQSSNAINLKLNHFTTSEGIALDQVDSYIKTLEDKSLFLGKQNVWFEILSNEPTTMVNIFIPVKDKNAKEIILKNDLGADEITINLSTAKGTAEMLQYKADDIITDGRTYQMTVSSAYPITGDTMTQNGQEFLLPSTVEVYSFNIEAVSLWGDKIVIEEAQYIPTDSKETFTALDSSIQSMKYSNIIGKEINEKDSGDLFFVAYSPIESPVTYKGVLKLKVQGQDSWITINVDLN</sequence>
<dbReference type="RefSeq" id="WP_078712252.1">
    <property type="nucleotide sequence ID" value="NZ_FUWY01000005.1"/>
</dbReference>
<dbReference type="STRING" id="118967.SAMN02745191_1846"/>
<organism evidence="2 3">
    <name type="scientific">Anaerorhabdus furcosa</name>
    <dbReference type="NCBI Taxonomy" id="118967"/>
    <lineage>
        <taxon>Bacteria</taxon>
        <taxon>Bacillati</taxon>
        <taxon>Bacillota</taxon>
        <taxon>Erysipelotrichia</taxon>
        <taxon>Erysipelotrichales</taxon>
        <taxon>Erysipelotrichaceae</taxon>
        <taxon>Anaerorhabdus</taxon>
    </lineage>
</organism>
<protein>
    <submittedName>
        <fullName evidence="2">Uncharacterized protein</fullName>
    </submittedName>
</protein>
<keyword evidence="3" id="KW-1185">Reference proteome</keyword>
<dbReference type="Proteomes" id="UP000243297">
    <property type="component" value="Unassembled WGS sequence"/>
</dbReference>